<dbReference type="PROSITE" id="PS50222">
    <property type="entry name" value="EF_HAND_2"/>
    <property type="match status" value="1"/>
</dbReference>
<dbReference type="Gramene" id="ONK67423">
    <property type="protein sequence ID" value="ONK67423"/>
    <property type="gene ID" value="A4U43_C06F20100"/>
</dbReference>
<sequence length="351" mass="38931">MSTADDAVRQPLISGSLDPPHRPNKTSSIKKRRFRRCKSAPSVDAFLDPANPGGLFPGADVVFSKTRPSFRHITLLLIIYLALGAGCFYLIGDQIRGKKTNTVLDAFYFVIVTMTTVGYGDLVPESTATKLLACLFVFSGMTIVALFLSKAADYIVEKQEILLVKALHVRNKAGDARMLREIEANRVRYKFLTNAVFLVLLVAAGTIFLCKVEKLDLVDAFYCVCCTITTLGYGDKSFSSEGGRVFAVFWILTSCICLAQFFLYLAEVYTERRQHLLAKWVLTRRMTFVDLEAADLDEDGVVGAAEFIIYKLKEMGKISQEDIALVMEEFEDLDVDQSGAISASDLAQSNQ</sequence>
<dbReference type="FunFam" id="1.10.287.70:FF:000127">
    <property type="entry name" value="Calcium-activated outward-rectifying potassium channel 1"/>
    <property type="match status" value="1"/>
</dbReference>
<dbReference type="GO" id="GO:0015271">
    <property type="term" value="F:outward rectifier potassium channel activity"/>
    <property type="evidence" value="ECO:0007669"/>
    <property type="project" value="EnsemblPlants"/>
</dbReference>
<feature type="transmembrane region" description="Helical" evidence="17">
    <location>
        <begin position="187"/>
        <end position="209"/>
    </location>
</feature>
<keyword evidence="9" id="KW-0631">Potassium channel</keyword>
<feature type="transmembrane region" description="Helical" evidence="17">
    <location>
        <begin position="245"/>
        <end position="266"/>
    </location>
</feature>
<evidence type="ECO:0000256" key="12">
    <source>
        <dbReference type="ARBA" id="ARBA00022989"/>
    </source>
</evidence>
<evidence type="ECO:0000313" key="19">
    <source>
        <dbReference type="EMBL" id="ONK67423.1"/>
    </source>
</evidence>
<keyword evidence="13" id="KW-0406">Ion transport</keyword>
<dbReference type="InterPro" id="IPR002048">
    <property type="entry name" value="EF_hand_dom"/>
</dbReference>
<dbReference type="Pfam" id="PF07885">
    <property type="entry name" value="Ion_trans_2"/>
    <property type="match status" value="2"/>
</dbReference>
<dbReference type="InterPro" id="IPR011992">
    <property type="entry name" value="EF-hand-dom_pair"/>
</dbReference>
<keyword evidence="7" id="KW-0479">Metal-binding</keyword>
<proteinExistence type="inferred from homology"/>
<dbReference type="SUPFAM" id="SSF81324">
    <property type="entry name" value="Voltage-gated potassium channels"/>
    <property type="match status" value="2"/>
</dbReference>
<dbReference type="Proteomes" id="UP000243459">
    <property type="component" value="Chromosome 6"/>
</dbReference>
<dbReference type="SUPFAM" id="SSF47473">
    <property type="entry name" value="EF-hand"/>
    <property type="match status" value="1"/>
</dbReference>
<evidence type="ECO:0000256" key="4">
    <source>
        <dbReference type="ARBA" id="ARBA00022538"/>
    </source>
</evidence>
<dbReference type="EMBL" id="CM007386">
    <property type="protein sequence ID" value="ONK67423.1"/>
    <property type="molecule type" value="Genomic_DNA"/>
</dbReference>
<evidence type="ECO:0000256" key="2">
    <source>
        <dbReference type="ARBA" id="ARBA00010159"/>
    </source>
</evidence>
<evidence type="ECO:0000256" key="7">
    <source>
        <dbReference type="ARBA" id="ARBA00022723"/>
    </source>
</evidence>
<evidence type="ECO:0000256" key="10">
    <source>
        <dbReference type="ARBA" id="ARBA00022837"/>
    </source>
</evidence>
<dbReference type="GO" id="GO:0005509">
    <property type="term" value="F:calcium ion binding"/>
    <property type="evidence" value="ECO:0007669"/>
    <property type="project" value="InterPro"/>
</dbReference>
<evidence type="ECO:0000256" key="13">
    <source>
        <dbReference type="ARBA" id="ARBA00023065"/>
    </source>
</evidence>
<dbReference type="GO" id="GO:0005242">
    <property type="term" value="F:inward rectifier potassium channel activity"/>
    <property type="evidence" value="ECO:0007669"/>
    <property type="project" value="UniProtKB-ARBA"/>
</dbReference>
<keyword evidence="14 17" id="KW-0472">Membrane</keyword>
<dbReference type="InterPro" id="IPR013099">
    <property type="entry name" value="K_chnl_dom"/>
</dbReference>
<gene>
    <name evidence="19" type="ORF">A4U43_C06F20100</name>
</gene>
<dbReference type="PROSITE" id="PS00018">
    <property type="entry name" value="EF_HAND_1"/>
    <property type="match status" value="1"/>
</dbReference>
<dbReference type="GO" id="GO:0010029">
    <property type="term" value="P:regulation of seed germination"/>
    <property type="evidence" value="ECO:0007669"/>
    <property type="project" value="EnsemblPlants"/>
</dbReference>
<evidence type="ECO:0000256" key="16">
    <source>
        <dbReference type="SAM" id="MobiDB-lite"/>
    </source>
</evidence>
<name>A0A5P1EP37_ASPOF</name>
<keyword evidence="20" id="KW-1185">Reference proteome</keyword>
<dbReference type="InterPro" id="IPR018247">
    <property type="entry name" value="EF_Hand_1_Ca_BS"/>
</dbReference>
<feature type="domain" description="EF-hand" evidence="18">
    <location>
        <begin position="321"/>
        <end position="351"/>
    </location>
</feature>
<feature type="region of interest" description="Disordered" evidence="16">
    <location>
        <begin position="1"/>
        <end position="31"/>
    </location>
</feature>
<evidence type="ECO:0000256" key="9">
    <source>
        <dbReference type="ARBA" id="ARBA00022826"/>
    </source>
</evidence>
<evidence type="ECO:0000256" key="11">
    <source>
        <dbReference type="ARBA" id="ARBA00022958"/>
    </source>
</evidence>
<organism evidence="19 20">
    <name type="scientific">Asparagus officinalis</name>
    <name type="common">Garden asparagus</name>
    <dbReference type="NCBI Taxonomy" id="4686"/>
    <lineage>
        <taxon>Eukaryota</taxon>
        <taxon>Viridiplantae</taxon>
        <taxon>Streptophyta</taxon>
        <taxon>Embryophyta</taxon>
        <taxon>Tracheophyta</taxon>
        <taxon>Spermatophyta</taxon>
        <taxon>Magnoliopsida</taxon>
        <taxon>Liliopsida</taxon>
        <taxon>Asparagales</taxon>
        <taxon>Asparagaceae</taxon>
        <taxon>Asparagoideae</taxon>
        <taxon>Asparagus</taxon>
    </lineage>
</organism>
<keyword evidence="3" id="KW-0813">Transport</keyword>
<dbReference type="GO" id="GO:0097623">
    <property type="term" value="P:potassium ion export across plasma membrane"/>
    <property type="evidence" value="ECO:0007669"/>
    <property type="project" value="EnsemblPlants"/>
</dbReference>
<dbReference type="GO" id="GO:1990573">
    <property type="term" value="P:potassium ion import across plasma membrane"/>
    <property type="evidence" value="ECO:0007669"/>
    <property type="project" value="EnsemblPlants"/>
</dbReference>
<reference evidence="20" key="1">
    <citation type="journal article" date="2017" name="Nat. Commun.">
        <title>The asparagus genome sheds light on the origin and evolution of a young Y chromosome.</title>
        <authorList>
            <person name="Harkess A."/>
            <person name="Zhou J."/>
            <person name="Xu C."/>
            <person name="Bowers J.E."/>
            <person name="Van der Hulst R."/>
            <person name="Ayyampalayam S."/>
            <person name="Mercati F."/>
            <person name="Riccardi P."/>
            <person name="McKain M.R."/>
            <person name="Kakrana A."/>
            <person name="Tang H."/>
            <person name="Ray J."/>
            <person name="Groenendijk J."/>
            <person name="Arikit S."/>
            <person name="Mathioni S.M."/>
            <person name="Nakano M."/>
            <person name="Shan H."/>
            <person name="Telgmann-Rauber A."/>
            <person name="Kanno A."/>
            <person name="Yue Z."/>
            <person name="Chen H."/>
            <person name="Li W."/>
            <person name="Chen Y."/>
            <person name="Xu X."/>
            <person name="Zhang Y."/>
            <person name="Luo S."/>
            <person name="Chen H."/>
            <person name="Gao J."/>
            <person name="Mao Z."/>
            <person name="Pires J.C."/>
            <person name="Luo M."/>
            <person name="Kudrna D."/>
            <person name="Wing R.A."/>
            <person name="Meyers B.C."/>
            <person name="Yi K."/>
            <person name="Kong H."/>
            <person name="Lavrijsen P."/>
            <person name="Sunseri F."/>
            <person name="Falavigna A."/>
            <person name="Ye Y."/>
            <person name="Leebens-Mack J.H."/>
            <person name="Chen G."/>
        </authorList>
    </citation>
    <scope>NUCLEOTIDE SEQUENCE [LARGE SCALE GENOMIC DNA]</scope>
    <source>
        <strain evidence="20">cv. DH0086</strain>
    </source>
</reference>
<protein>
    <recommendedName>
        <fullName evidence="18">EF-hand domain-containing protein</fullName>
    </recommendedName>
</protein>
<dbReference type="Gene3D" id="1.10.287.70">
    <property type="match status" value="2"/>
</dbReference>
<keyword evidence="6 17" id="KW-0812">Transmembrane</keyword>
<feature type="transmembrane region" description="Helical" evidence="17">
    <location>
        <begin position="73"/>
        <end position="91"/>
    </location>
</feature>
<feature type="transmembrane region" description="Helical" evidence="17">
    <location>
        <begin position="103"/>
        <end position="122"/>
    </location>
</feature>
<evidence type="ECO:0000259" key="18">
    <source>
        <dbReference type="PROSITE" id="PS50222"/>
    </source>
</evidence>
<evidence type="ECO:0000256" key="6">
    <source>
        <dbReference type="ARBA" id="ARBA00022692"/>
    </source>
</evidence>
<dbReference type="GO" id="GO:0022841">
    <property type="term" value="F:potassium ion leak channel activity"/>
    <property type="evidence" value="ECO:0007669"/>
    <property type="project" value="TreeGrafter"/>
</dbReference>
<keyword evidence="8" id="KW-0677">Repeat</keyword>
<keyword evidence="12 17" id="KW-1133">Transmembrane helix</keyword>
<comment type="subcellular location">
    <subcellularLocation>
        <location evidence="1">Vacuole membrane</location>
        <topology evidence="1">Multi-pass membrane protein</topology>
    </subcellularLocation>
</comment>
<evidence type="ECO:0000256" key="3">
    <source>
        <dbReference type="ARBA" id="ARBA00022448"/>
    </source>
</evidence>
<dbReference type="GO" id="GO:0015269">
    <property type="term" value="F:calcium-activated potassium channel activity"/>
    <property type="evidence" value="ECO:0007669"/>
    <property type="project" value="EnsemblPlants"/>
</dbReference>
<keyword evidence="10" id="KW-0106">Calcium</keyword>
<evidence type="ECO:0000256" key="1">
    <source>
        <dbReference type="ARBA" id="ARBA00004128"/>
    </source>
</evidence>
<keyword evidence="15" id="KW-0407">Ion channel</keyword>
<dbReference type="GO" id="GO:0005886">
    <property type="term" value="C:plasma membrane"/>
    <property type="evidence" value="ECO:0007669"/>
    <property type="project" value="TreeGrafter"/>
</dbReference>
<dbReference type="GO" id="GO:0010119">
    <property type="term" value="P:regulation of stomatal movement"/>
    <property type="evidence" value="ECO:0007669"/>
    <property type="project" value="EnsemblPlants"/>
</dbReference>
<evidence type="ECO:0000256" key="14">
    <source>
        <dbReference type="ARBA" id="ARBA00023136"/>
    </source>
</evidence>
<dbReference type="GO" id="GO:0030007">
    <property type="term" value="P:intracellular potassium ion homeostasis"/>
    <property type="evidence" value="ECO:0007669"/>
    <property type="project" value="EnsemblPlants"/>
</dbReference>
<dbReference type="OMA" id="TICLAQC"/>
<dbReference type="GO" id="GO:0009705">
    <property type="term" value="C:plant-type vacuole membrane"/>
    <property type="evidence" value="ECO:0007669"/>
    <property type="project" value="TreeGrafter"/>
</dbReference>
<evidence type="ECO:0000256" key="8">
    <source>
        <dbReference type="ARBA" id="ARBA00022737"/>
    </source>
</evidence>
<dbReference type="GO" id="GO:0030322">
    <property type="term" value="P:stabilization of membrane potential"/>
    <property type="evidence" value="ECO:0007669"/>
    <property type="project" value="TreeGrafter"/>
</dbReference>
<dbReference type="PANTHER" id="PTHR11003">
    <property type="entry name" value="POTASSIUM CHANNEL, SUBFAMILY K"/>
    <property type="match status" value="1"/>
</dbReference>
<dbReference type="AlphaFoldDB" id="A0A5P1EP37"/>
<feature type="compositionally biased region" description="Basic residues" evidence="16">
    <location>
        <begin position="22"/>
        <end position="31"/>
    </location>
</feature>
<dbReference type="PANTHER" id="PTHR11003:SF291">
    <property type="entry name" value="IP11374P"/>
    <property type="match status" value="1"/>
</dbReference>
<feature type="transmembrane region" description="Helical" evidence="17">
    <location>
        <begin position="128"/>
        <end position="148"/>
    </location>
</feature>
<evidence type="ECO:0000256" key="5">
    <source>
        <dbReference type="ARBA" id="ARBA00022554"/>
    </source>
</evidence>
<evidence type="ECO:0000256" key="15">
    <source>
        <dbReference type="ARBA" id="ARBA00023303"/>
    </source>
</evidence>
<accession>A0A5P1EP37</accession>
<comment type="similarity">
    <text evidence="2">Belongs to the two pore domain potassium channel (TC 1.A.1.7) family.</text>
</comment>
<evidence type="ECO:0000313" key="20">
    <source>
        <dbReference type="Proteomes" id="UP000243459"/>
    </source>
</evidence>
<keyword evidence="5" id="KW-0926">Vacuole</keyword>
<keyword evidence="11" id="KW-0630">Potassium</keyword>
<evidence type="ECO:0000256" key="17">
    <source>
        <dbReference type="SAM" id="Phobius"/>
    </source>
</evidence>
<dbReference type="GO" id="GO:0071257">
    <property type="term" value="P:cellular response to electrical stimulus"/>
    <property type="evidence" value="ECO:0007669"/>
    <property type="project" value="EnsemblPlants"/>
</dbReference>
<dbReference type="InterPro" id="IPR003280">
    <property type="entry name" value="2pore_dom_K_chnl"/>
</dbReference>
<dbReference type="PRINTS" id="PR01333">
    <property type="entry name" value="2POREKCHANEL"/>
</dbReference>
<dbReference type="FunFam" id="1.10.287.70:FF:000128">
    <property type="entry name" value="Two-pore potassium channel 1"/>
    <property type="match status" value="1"/>
</dbReference>
<keyword evidence="4" id="KW-0633">Potassium transport</keyword>